<evidence type="ECO:0000313" key="2">
    <source>
        <dbReference type="EMBL" id="KAK3265047.1"/>
    </source>
</evidence>
<feature type="compositionally biased region" description="Low complexity" evidence="1">
    <location>
        <begin position="195"/>
        <end position="228"/>
    </location>
</feature>
<feature type="region of interest" description="Disordered" evidence="1">
    <location>
        <begin position="51"/>
        <end position="150"/>
    </location>
</feature>
<sequence>MCHLLGVLEALCPRLSHVSSSGGARQRDPALRPTAEMLLQHPFVAQLEDEDQENIPASPGSANYREVPGVVSSPHVAGGKRSPNATPPQSPVRNGNPKGGSARSSDAKSNRVPRGALSGASTNRASGSAVLRGSGVRPGSEVGVPGSESLRLAPLRGSGMEHLVGRTEFTLHPQRFKVQGLLGLPPLRMPGVPVTTAASAAPPTAPAPGVQLPPKSRSASTSSLAGASLPPPASAPPKPPVPENLSESSSTAAEAPPCAAVEGAPEAVGRAGEGLEATVPAIDSEGTVAASNCDEGMRAPSNNGEGAAAASADGSVGASTAVECAARAEPTSTAVECVARAEPTSTAVEFVARAEPTATVPVPPLGTSPPGRARKPSIPASVAARSQAGGSQAGGDA</sequence>
<keyword evidence="3" id="KW-1185">Reference proteome</keyword>
<reference evidence="2 3" key="1">
    <citation type="journal article" date="2015" name="Genome Biol. Evol.">
        <title>Comparative Genomics of a Bacterivorous Green Alga Reveals Evolutionary Causalities and Consequences of Phago-Mixotrophic Mode of Nutrition.</title>
        <authorList>
            <person name="Burns J.A."/>
            <person name="Paasch A."/>
            <person name="Narechania A."/>
            <person name="Kim E."/>
        </authorList>
    </citation>
    <scope>NUCLEOTIDE SEQUENCE [LARGE SCALE GENOMIC DNA]</scope>
    <source>
        <strain evidence="2 3">PLY_AMNH</strain>
    </source>
</reference>
<dbReference type="AlphaFoldDB" id="A0AAE0FSQ9"/>
<dbReference type="Proteomes" id="UP001190700">
    <property type="component" value="Unassembled WGS sequence"/>
</dbReference>
<gene>
    <name evidence="2" type="ORF">CYMTET_26240</name>
</gene>
<proteinExistence type="predicted"/>
<evidence type="ECO:0000256" key="1">
    <source>
        <dbReference type="SAM" id="MobiDB-lite"/>
    </source>
</evidence>
<feature type="region of interest" description="Disordered" evidence="1">
    <location>
        <begin position="357"/>
        <end position="397"/>
    </location>
</feature>
<evidence type="ECO:0000313" key="3">
    <source>
        <dbReference type="Proteomes" id="UP001190700"/>
    </source>
</evidence>
<feature type="compositionally biased region" description="Low complexity" evidence="1">
    <location>
        <begin position="380"/>
        <end position="390"/>
    </location>
</feature>
<feature type="compositionally biased region" description="Low complexity" evidence="1">
    <location>
        <begin position="299"/>
        <end position="317"/>
    </location>
</feature>
<organism evidence="2 3">
    <name type="scientific">Cymbomonas tetramitiformis</name>
    <dbReference type="NCBI Taxonomy" id="36881"/>
    <lineage>
        <taxon>Eukaryota</taxon>
        <taxon>Viridiplantae</taxon>
        <taxon>Chlorophyta</taxon>
        <taxon>Pyramimonadophyceae</taxon>
        <taxon>Pyramimonadales</taxon>
        <taxon>Pyramimonadaceae</taxon>
        <taxon>Cymbomonas</taxon>
    </lineage>
</organism>
<accession>A0AAE0FSQ9</accession>
<dbReference type="EMBL" id="LGRX02014183">
    <property type="protein sequence ID" value="KAK3265047.1"/>
    <property type="molecule type" value="Genomic_DNA"/>
</dbReference>
<feature type="compositionally biased region" description="Low complexity" evidence="1">
    <location>
        <begin position="252"/>
        <end position="270"/>
    </location>
</feature>
<feature type="compositionally biased region" description="Pro residues" evidence="1">
    <location>
        <begin position="229"/>
        <end position="242"/>
    </location>
</feature>
<comment type="caution">
    <text evidence="2">The sequence shown here is derived from an EMBL/GenBank/DDBJ whole genome shotgun (WGS) entry which is preliminary data.</text>
</comment>
<protein>
    <submittedName>
        <fullName evidence="2">Uncharacterized protein</fullName>
    </submittedName>
</protein>
<name>A0AAE0FSQ9_9CHLO</name>
<feature type="region of interest" description="Disordered" evidence="1">
    <location>
        <begin position="195"/>
        <end position="317"/>
    </location>
</feature>